<evidence type="ECO:0000256" key="3">
    <source>
        <dbReference type="ARBA" id="ARBA00022692"/>
    </source>
</evidence>
<comment type="similarity">
    <text evidence="2 6">Belongs to the 4-toluene sulfonate uptake permease (TSUP) (TC 2.A.102) family.</text>
</comment>
<dbReference type="InterPro" id="IPR002781">
    <property type="entry name" value="TM_pro_TauE-like"/>
</dbReference>
<dbReference type="Pfam" id="PF01925">
    <property type="entry name" value="TauE"/>
    <property type="match status" value="1"/>
</dbReference>
<evidence type="ECO:0000256" key="5">
    <source>
        <dbReference type="ARBA" id="ARBA00023136"/>
    </source>
</evidence>
<evidence type="ECO:0000256" key="1">
    <source>
        <dbReference type="ARBA" id="ARBA00004141"/>
    </source>
</evidence>
<organism evidence="7 8">
    <name type="scientific">Nostoc punctiforme NIES-2108</name>
    <dbReference type="NCBI Taxonomy" id="1356359"/>
    <lineage>
        <taxon>Bacteria</taxon>
        <taxon>Bacillati</taxon>
        <taxon>Cyanobacteriota</taxon>
        <taxon>Cyanophyceae</taxon>
        <taxon>Nostocales</taxon>
        <taxon>Nostocaceae</taxon>
        <taxon>Nostoc</taxon>
    </lineage>
</organism>
<feature type="transmembrane region" description="Helical" evidence="6">
    <location>
        <begin position="232"/>
        <end position="250"/>
    </location>
</feature>
<dbReference type="Proteomes" id="UP000252085">
    <property type="component" value="Unassembled WGS sequence"/>
</dbReference>
<keyword evidence="6" id="KW-1003">Cell membrane</keyword>
<dbReference type="EMBL" id="LXQE01000162">
    <property type="protein sequence ID" value="RCJ33009.1"/>
    <property type="molecule type" value="Genomic_DNA"/>
</dbReference>
<dbReference type="GO" id="GO:0005886">
    <property type="term" value="C:plasma membrane"/>
    <property type="evidence" value="ECO:0007669"/>
    <property type="project" value="UniProtKB-SubCell"/>
</dbReference>
<proteinExistence type="inferred from homology"/>
<evidence type="ECO:0000256" key="6">
    <source>
        <dbReference type="RuleBase" id="RU363041"/>
    </source>
</evidence>
<protein>
    <recommendedName>
        <fullName evidence="6">Probable membrane transporter protein</fullName>
    </recommendedName>
</protein>
<evidence type="ECO:0000313" key="8">
    <source>
        <dbReference type="Proteomes" id="UP000252085"/>
    </source>
</evidence>
<dbReference type="PANTHER" id="PTHR43701">
    <property type="entry name" value="MEMBRANE TRANSPORTER PROTEIN MJ0441-RELATED"/>
    <property type="match status" value="1"/>
</dbReference>
<feature type="transmembrane region" description="Helical" evidence="6">
    <location>
        <begin position="42"/>
        <end position="63"/>
    </location>
</feature>
<sequence length="263" mass="28012">MIDFSWLILGSGGLISGVIAGLLGIGGGIITIPLLVTLGYTPVQAIATSSLAIVITSISGSLQNWWMGYFDFKRVIYLGIPAFLTTGIGVYFANKIPSYIILFTFGIILLANIYLIELRKQLSFQEKEDIAPIFNPLVSKIGTGGAAGILAGLFGLGGGTIMVPLQMLLLGEEIKVAIQTSLGVIVITGLAACTGHTLEGNILFVQGIVLGCGGLLGVQMSTRTLPKLPDNTVSLVLRMFLGILSIYIFWEAWTNYQQIITNL</sequence>
<comment type="caution">
    <text evidence="7">The sequence shown here is derived from an EMBL/GenBank/DDBJ whole genome shotgun (WGS) entry which is preliminary data.</text>
</comment>
<accession>A0A367RAA3</accession>
<evidence type="ECO:0000313" key="7">
    <source>
        <dbReference type="EMBL" id="RCJ33009.1"/>
    </source>
</evidence>
<comment type="subcellular location">
    <subcellularLocation>
        <location evidence="6">Cell membrane</location>
        <topology evidence="6">Multi-pass membrane protein</topology>
    </subcellularLocation>
    <subcellularLocation>
        <location evidence="1">Membrane</location>
        <topology evidence="1">Multi-pass membrane protein</topology>
    </subcellularLocation>
</comment>
<feature type="transmembrane region" description="Helical" evidence="6">
    <location>
        <begin position="75"/>
        <end position="93"/>
    </location>
</feature>
<evidence type="ECO:0000256" key="2">
    <source>
        <dbReference type="ARBA" id="ARBA00009142"/>
    </source>
</evidence>
<dbReference type="PANTHER" id="PTHR43701:SF2">
    <property type="entry name" value="MEMBRANE TRANSPORTER PROTEIN YJNA-RELATED"/>
    <property type="match status" value="1"/>
</dbReference>
<feature type="transmembrane region" description="Helical" evidence="6">
    <location>
        <begin position="12"/>
        <end position="36"/>
    </location>
</feature>
<feature type="transmembrane region" description="Helical" evidence="6">
    <location>
        <begin position="202"/>
        <end position="220"/>
    </location>
</feature>
<name>A0A367RAA3_NOSPU</name>
<feature type="transmembrane region" description="Helical" evidence="6">
    <location>
        <begin position="137"/>
        <end position="156"/>
    </location>
</feature>
<feature type="transmembrane region" description="Helical" evidence="6">
    <location>
        <begin position="176"/>
        <end position="195"/>
    </location>
</feature>
<gene>
    <name evidence="7" type="ORF">A6769_26655</name>
</gene>
<evidence type="ECO:0000256" key="4">
    <source>
        <dbReference type="ARBA" id="ARBA00022989"/>
    </source>
</evidence>
<dbReference type="InterPro" id="IPR051598">
    <property type="entry name" value="TSUP/Inactive_protease-like"/>
</dbReference>
<keyword evidence="4 6" id="KW-1133">Transmembrane helix</keyword>
<keyword evidence="5 6" id="KW-0472">Membrane</keyword>
<dbReference type="AlphaFoldDB" id="A0A367RAA3"/>
<feature type="transmembrane region" description="Helical" evidence="6">
    <location>
        <begin position="99"/>
        <end position="116"/>
    </location>
</feature>
<keyword evidence="3 6" id="KW-0812">Transmembrane</keyword>
<reference evidence="8" key="1">
    <citation type="submission" date="2016-04" db="EMBL/GenBank/DDBJ databases">
        <authorList>
            <person name="Tabuchi Yagui T.R."/>
        </authorList>
    </citation>
    <scope>NUCLEOTIDE SEQUENCE [LARGE SCALE GENOMIC DNA]</scope>
</reference>